<protein>
    <recommendedName>
        <fullName evidence="1">ATP-dependent DNA helicase</fullName>
        <ecNumber evidence="1">5.6.2.3</ecNumber>
    </recommendedName>
</protein>
<evidence type="ECO:0000256" key="2">
    <source>
        <dbReference type="SAM" id="MobiDB-lite"/>
    </source>
</evidence>
<proteinExistence type="inferred from homology"/>
<dbReference type="EMBL" id="LRGB01003212">
    <property type="protein sequence ID" value="KZS03764.1"/>
    <property type="molecule type" value="Genomic_DNA"/>
</dbReference>
<dbReference type="STRING" id="35525.A0A164L3M3"/>
<keyword evidence="1" id="KW-0233">DNA recombination</keyword>
<feature type="compositionally biased region" description="Polar residues" evidence="2">
    <location>
        <begin position="1169"/>
        <end position="1180"/>
    </location>
</feature>
<dbReference type="GO" id="GO:0016887">
    <property type="term" value="F:ATP hydrolysis activity"/>
    <property type="evidence" value="ECO:0007669"/>
    <property type="project" value="RHEA"/>
</dbReference>
<evidence type="ECO:0000313" key="5">
    <source>
        <dbReference type="EMBL" id="KZS03764.1"/>
    </source>
</evidence>
<keyword evidence="1" id="KW-0347">Helicase</keyword>
<dbReference type="PANTHER" id="PTHR47642:SF5">
    <property type="entry name" value="ATP-DEPENDENT DNA HELICASE"/>
    <property type="match status" value="1"/>
</dbReference>
<feature type="compositionally biased region" description="Polar residues" evidence="2">
    <location>
        <begin position="854"/>
        <end position="863"/>
    </location>
</feature>
<keyword evidence="1" id="KW-0378">Hydrolase</keyword>
<dbReference type="InterPro" id="IPR051055">
    <property type="entry name" value="PIF1_helicase"/>
</dbReference>
<dbReference type="SUPFAM" id="SSF52540">
    <property type="entry name" value="P-loop containing nucleoside triphosphate hydrolases"/>
    <property type="match status" value="1"/>
</dbReference>
<feature type="compositionally biased region" description="Basic and acidic residues" evidence="2">
    <location>
        <begin position="873"/>
        <end position="892"/>
    </location>
</feature>
<keyword evidence="1" id="KW-0547">Nucleotide-binding</keyword>
<dbReference type="GO" id="GO:0000723">
    <property type="term" value="P:telomere maintenance"/>
    <property type="evidence" value="ECO:0007669"/>
    <property type="project" value="InterPro"/>
</dbReference>
<feature type="region of interest" description="Disordered" evidence="2">
    <location>
        <begin position="1156"/>
        <end position="1183"/>
    </location>
</feature>
<evidence type="ECO:0000313" key="6">
    <source>
        <dbReference type="Proteomes" id="UP000076858"/>
    </source>
</evidence>
<accession>A0A164L3M3</accession>
<keyword evidence="1" id="KW-0227">DNA damage</keyword>
<feature type="region of interest" description="Disordered" evidence="2">
    <location>
        <begin position="854"/>
        <end position="898"/>
    </location>
</feature>
<evidence type="ECO:0000259" key="3">
    <source>
        <dbReference type="Pfam" id="PF05970"/>
    </source>
</evidence>
<feature type="domain" description="DNA helicase Pif1-like DEAD-box helicase" evidence="3">
    <location>
        <begin position="1211"/>
        <end position="1267"/>
    </location>
</feature>
<dbReference type="GO" id="GO:0006310">
    <property type="term" value="P:DNA recombination"/>
    <property type="evidence" value="ECO:0007669"/>
    <property type="project" value="UniProtKB-KW"/>
</dbReference>
<dbReference type="InterPro" id="IPR046700">
    <property type="entry name" value="DUF6570"/>
</dbReference>
<sequence>MLRTSLKANSLFFSGLTGDSEGQGYFPLSSNTAKNSASNSQGLQENNFVDIEVEVGEGFIELCEMITEANQNLPLEIKVLSSSIQDPIFNLHPVLSSNTQAPILNLHYKETPSAQQLVNFEKDPLVALLALAVNSGQNKFSASAKLYGSTPEEERNLLEEQKREADGNFDIHDRGRIIDEFQQCFDKDSLLLGCACCGIRAFQMNKMLYHPVPVTELDLLKINEERQLLFYAIPHPYQLSVSVYLSSSGKLYHLHPELVKDGIASLCSTCHRNVTSSKPKIPKLCIAAGINFGHPGRLGLPQLTLSEELLFCRSRQYVSILKLVGYNTSERQKAKKGHVITYPQPDGTTKLAELQRFNSNFDGREYPRTENFGEFLSICLIGSRLKFDSLIPTRFGDVNELRVRVDVVYLWLHALKHLNPLYRNASIIETEAMHMKLQNILVELIENASIVDTETEIQIDRLVTPEGSSDVPTDEIQILIKIQTCHCPIALRGLLETLDTSANVNVLHSSHGEPLNSENVNEEIDQHISQIHIESEASPFNEFEENDRLFYSSFPFLFILGCGLESSVTVSSSYLQRHAASRVIASRVKCNPISFDTFSKWVNDPAFINQLKETAKDPKSTSSLKFLNKLNKDNNNFPAEGTGLSKAIQNNAAVFQEIPIIPHHLRFLLAKGPLAAAEIFRLLTETVFTTLLGTPTEHSSKKTVPLPSRSSGVFGVPIASFGCVEEKARGSLHLHVVYWGSLQCQLLQNSAIYPELLCTVAKAIDEMFKAEVDWAVHVEQLIDKFNGVMPIKPSLLKAHHPLLIRIPVTLENLEKFAVECVARKQWLRVRCVLKLCLLTTVTDIEAINYLNSESDSRQGSSRDGTIHGRRKGREVNMGRETFESVVSEHEESTTPVLPLDPLLQPHGDWLENPQKRQKLDDGIYRFGISKSKGKTFFKWMSKGLEDSEGKEIKARYSPTFEKKSAKLQCPSLDDCLYQRLMLITGSSASKSSIDSNERSLYKLQQKVLEVTKPLLFLANERVEKESHHEAIRDALQLLGNSFHEITQQRRHNILRQTSPSFVYLLNNPDNFDPDQSSELFGASFIRSMVRSADTQAKLGNLSREGQLHHNGGKTNSRESRFFGRRGHDHSGESFVYDRGQGGADSYHIAHRTNQRAGFNGQQDRDERSSQQVNPTVNFNPGPSGFNATRGGYVTIDLSTDKLNQLRSRLTTSKLILLVIDEISYISPEALGQIDNRLQQLMGKPESPFGGIAFLLMGDFYQLPPVAEPYNLYSATMKLLVDRKEIENGDPGPRTRGALLFSRFRKFELSQQMRVADDAIHAAMLNQMRTPDPGCRYINSEHLASIKILTTNDIQEDSLWQWAPVVALQKKTPRFIWEIPLVGDLASSITTSIHQHIYKTIPALKRCFVAGAPGYLTQNNNPSLGLSNGTPVIYHSLT</sequence>
<dbReference type="Pfam" id="PF20209">
    <property type="entry name" value="DUF6570"/>
    <property type="match status" value="1"/>
</dbReference>
<evidence type="ECO:0000259" key="4">
    <source>
        <dbReference type="Pfam" id="PF20209"/>
    </source>
</evidence>
<keyword evidence="6" id="KW-1185">Reference proteome</keyword>
<dbReference type="PANTHER" id="PTHR47642">
    <property type="entry name" value="ATP-DEPENDENT DNA HELICASE"/>
    <property type="match status" value="1"/>
</dbReference>
<comment type="cofactor">
    <cofactor evidence="1">
        <name>Mg(2+)</name>
        <dbReference type="ChEBI" id="CHEBI:18420"/>
    </cofactor>
</comment>
<feature type="domain" description="DUF6570" evidence="4">
    <location>
        <begin position="278"/>
        <end position="429"/>
    </location>
</feature>
<dbReference type="GO" id="GO:0006281">
    <property type="term" value="P:DNA repair"/>
    <property type="evidence" value="ECO:0007669"/>
    <property type="project" value="UniProtKB-KW"/>
</dbReference>
<dbReference type="InterPro" id="IPR027417">
    <property type="entry name" value="P-loop_NTPase"/>
</dbReference>
<comment type="caution">
    <text evidence="5">The sequence shown here is derived from an EMBL/GenBank/DDBJ whole genome shotgun (WGS) entry which is preliminary data.</text>
</comment>
<name>A0A164L3M3_9CRUS</name>
<keyword evidence="1" id="KW-0067">ATP-binding</keyword>
<dbReference type="Gene3D" id="3.40.50.300">
    <property type="entry name" value="P-loop containing nucleotide triphosphate hydrolases"/>
    <property type="match status" value="1"/>
</dbReference>
<dbReference type="Proteomes" id="UP000076858">
    <property type="component" value="Unassembled WGS sequence"/>
</dbReference>
<gene>
    <name evidence="5" type="ORF">APZ42_033423</name>
</gene>
<comment type="similarity">
    <text evidence="1">Belongs to the helicase family.</text>
</comment>
<reference evidence="5 6" key="1">
    <citation type="submission" date="2016-03" db="EMBL/GenBank/DDBJ databases">
        <title>EvidentialGene: Evidence-directed Construction of Genes on Genomes.</title>
        <authorList>
            <person name="Gilbert D.G."/>
            <person name="Choi J.-H."/>
            <person name="Mockaitis K."/>
            <person name="Colbourne J."/>
            <person name="Pfrender M."/>
        </authorList>
    </citation>
    <scope>NUCLEOTIDE SEQUENCE [LARGE SCALE GENOMIC DNA]</scope>
    <source>
        <strain evidence="5 6">Xinb3</strain>
        <tissue evidence="5">Complete organism</tissue>
    </source>
</reference>
<organism evidence="5 6">
    <name type="scientific">Daphnia magna</name>
    <dbReference type="NCBI Taxonomy" id="35525"/>
    <lineage>
        <taxon>Eukaryota</taxon>
        <taxon>Metazoa</taxon>
        <taxon>Ecdysozoa</taxon>
        <taxon>Arthropoda</taxon>
        <taxon>Crustacea</taxon>
        <taxon>Branchiopoda</taxon>
        <taxon>Diplostraca</taxon>
        <taxon>Cladocera</taxon>
        <taxon>Anomopoda</taxon>
        <taxon>Daphniidae</taxon>
        <taxon>Daphnia</taxon>
    </lineage>
</organism>
<dbReference type="GO" id="GO:0005524">
    <property type="term" value="F:ATP binding"/>
    <property type="evidence" value="ECO:0007669"/>
    <property type="project" value="UniProtKB-KW"/>
</dbReference>
<dbReference type="EC" id="5.6.2.3" evidence="1"/>
<comment type="catalytic activity">
    <reaction evidence="1">
        <text>ATP + H2O = ADP + phosphate + H(+)</text>
        <dbReference type="Rhea" id="RHEA:13065"/>
        <dbReference type="ChEBI" id="CHEBI:15377"/>
        <dbReference type="ChEBI" id="CHEBI:15378"/>
        <dbReference type="ChEBI" id="CHEBI:30616"/>
        <dbReference type="ChEBI" id="CHEBI:43474"/>
        <dbReference type="ChEBI" id="CHEBI:456216"/>
        <dbReference type="EC" id="5.6.2.3"/>
    </reaction>
</comment>
<dbReference type="GO" id="GO:0043139">
    <property type="term" value="F:5'-3' DNA helicase activity"/>
    <property type="evidence" value="ECO:0007669"/>
    <property type="project" value="UniProtKB-EC"/>
</dbReference>
<keyword evidence="1" id="KW-0234">DNA repair</keyword>
<evidence type="ECO:0000256" key="1">
    <source>
        <dbReference type="RuleBase" id="RU363044"/>
    </source>
</evidence>
<dbReference type="InterPro" id="IPR010285">
    <property type="entry name" value="DNA_helicase_pif1-like_DEAD"/>
</dbReference>
<dbReference type="Pfam" id="PF05970">
    <property type="entry name" value="PIF1"/>
    <property type="match status" value="1"/>
</dbReference>
<dbReference type="OrthoDB" id="6368171at2759"/>